<feature type="transmembrane region" description="Helical" evidence="6">
    <location>
        <begin position="732"/>
        <end position="750"/>
    </location>
</feature>
<feature type="compositionally biased region" description="Basic and acidic residues" evidence="5">
    <location>
        <begin position="442"/>
        <end position="453"/>
    </location>
</feature>
<evidence type="ECO:0000256" key="3">
    <source>
        <dbReference type="ARBA" id="ARBA00022989"/>
    </source>
</evidence>
<evidence type="ECO:0000313" key="8">
    <source>
        <dbReference type="Proteomes" id="UP001596417"/>
    </source>
</evidence>
<dbReference type="RefSeq" id="WP_264556072.1">
    <property type="nucleotide sequence ID" value="NZ_CP109979.1"/>
</dbReference>
<keyword evidence="4 6" id="KW-0472">Membrane</keyword>
<feature type="transmembrane region" description="Helical" evidence="6">
    <location>
        <begin position="706"/>
        <end position="726"/>
    </location>
</feature>
<feature type="transmembrane region" description="Helical" evidence="6">
    <location>
        <begin position="662"/>
        <end position="686"/>
    </location>
</feature>
<comment type="subcellular location">
    <subcellularLocation>
        <location evidence="1">Membrane</location>
        <topology evidence="1">Multi-pass membrane protein</topology>
    </subcellularLocation>
</comment>
<dbReference type="PRINTS" id="PR01840">
    <property type="entry name" value="TATCFAMILY"/>
</dbReference>
<dbReference type="GO" id="GO:0016020">
    <property type="term" value="C:membrane"/>
    <property type="evidence" value="ECO:0007669"/>
    <property type="project" value="UniProtKB-SubCell"/>
</dbReference>
<feature type="transmembrane region" description="Helical" evidence="6">
    <location>
        <begin position="168"/>
        <end position="195"/>
    </location>
</feature>
<name>A0ABD5YPX4_9EURY</name>
<feature type="transmembrane region" description="Helical" evidence="6">
    <location>
        <begin position="77"/>
        <end position="99"/>
    </location>
</feature>
<feature type="region of interest" description="Disordered" evidence="5">
    <location>
        <begin position="429"/>
        <end position="483"/>
    </location>
</feature>
<feature type="compositionally biased region" description="Acidic residues" evidence="5">
    <location>
        <begin position="454"/>
        <end position="475"/>
    </location>
</feature>
<dbReference type="InterPro" id="IPR002033">
    <property type="entry name" value="TatC"/>
</dbReference>
<feature type="transmembrane region" description="Helical" evidence="6">
    <location>
        <begin position="324"/>
        <end position="347"/>
    </location>
</feature>
<reference evidence="7 8" key="1">
    <citation type="journal article" date="2019" name="Int. J. Syst. Evol. Microbiol.">
        <title>The Global Catalogue of Microorganisms (GCM) 10K type strain sequencing project: providing services to taxonomists for standard genome sequencing and annotation.</title>
        <authorList>
            <consortium name="The Broad Institute Genomics Platform"/>
            <consortium name="The Broad Institute Genome Sequencing Center for Infectious Disease"/>
            <person name="Wu L."/>
            <person name="Ma J."/>
        </authorList>
    </citation>
    <scope>NUCLEOTIDE SEQUENCE [LARGE SCALE GENOMIC DNA]</scope>
    <source>
        <strain evidence="7 8">RDMS1</strain>
    </source>
</reference>
<feature type="transmembrane region" description="Helical" evidence="6">
    <location>
        <begin position="616"/>
        <end position="642"/>
    </location>
</feature>
<feature type="transmembrane region" description="Helical" evidence="6">
    <location>
        <begin position="578"/>
        <end position="596"/>
    </location>
</feature>
<dbReference type="GeneID" id="76200081"/>
<dbReference type="PANTHER" id="PTHR30371">
    <property type="entry name" value="SEC-INDEPENDENT PROTEIN TRANSLOCASE PROTEIN TATC"/>
    <property type="match status" value="1"/>
</dbReference>
<keyword evidence="3 6" id="KW-1133">Transmembrane helix</keyword>
<dbReference type="PANTHER" id="PTHR30371:SF0">
    <property type="entry name" value="SEC-INDEPENDENT PROTEIN TRANSLOCASE PROTEIN TATC, CHLOROPLASTIC-RELATED"/>
    <property type="match status" value="1"/>
</dbReference>
<keyword evidence="2 6" id="KW-0812">Transmembrane</keyword>
<dbReference type="AlphaFoldDB" id="A0ABD5YPX4"/>
<feature type="transmembrane region" description="Helical" evidence="6">
    <location>
        <begin position="207"/>
        <end position="224"/>
    </location>
</feature>
<evidence type="ECO:0000256" key="4">
    <source>
        <dbReference type="ARBA" id="ARBA00023136"/>
    </source>
</evidence>
<feature type="transmembrane region" description="Helical" evidence="6">
    <location>
        <begin position="518"/>
        <end position="537"/>
    </location>
</feature>
<gene>
    <name evidence="7" type="ORF">ACFQL7_11825</name>
</gene>
<feature type="transmembrane region" description="Helical" evidence="6">
    <location>
        <begin position="34"/>
        <end position="57"/>
    </location>
</feature>
<feature type="transmembrane region" description="Helical" evidence="6">
    <location>
        <begin position="271"/>
        <end position="293"/>
    </location>
</feature>
<accession>A0ABD5YPX4</accession>
<dbReference type="Proteomes" id="UP001596417">
    <property type="component" value="Unassembled WGS sequence"/>
</dbReference>
<evidence type="ECO:0000313" key="7">
    <source>
        <dbReference type="EMBL" id="MFC7190467.1"/>
    </source>
</evidence>
<dbReference type="Pfam" id="PF00902">
    <property type="entry name" value="TatC"/>
    <property type="match status" value="2"/>
</dbReference>
<evidence type="ECO:0000256" key="5">
    <source>
        <dbReference type="SAM" id="MobiDB-lite"/>
    </source>
</evidence>
<evidence type="ECO:0000256" key="6">
    <source>
        <dbReference type="SAM" id="Phobius"/>
    </source>
</evidence>
<protein>
    <submittedName>
        <fullName evidence="7">Twin-arginine translocase subunit TatC</fullName>
    </submittedName>
</protein>
<evidence type="ECO:0000256" key="1">
    <source>
        <dbReference type="ARBA" id="ARBA00004141"/>
    </source>
</evidence>
<keyword evidence="8" id="KW-1185">Reference proteome</keyword>
<proteinExistence type="predicted"/>
<feature type="transmembrane region" description="Helical" evidence="6">
    <location>
        <begin position="230"/>
        <end position="251"/>
    </location>
</feature>
<evidence type="ECO:0000256" key="2">
    <source>
        <dbReference type="ARBA" id="ARBA00022692"/>
    </source>
</evidence>
<comment type="caution">
    <text evidence="7">The sequence shown here is derived from an EMBL/GenBank/DDBJ whole genome shotgun (WGS) entry which is preliminary data.</text>
</comment>
<feature type="transmembrane region" description="Helical" evidence="6">
    <location>
        <begin position="120"/>
        <end position="142"/>
    </location>
</feature>
<dbReference type="EMBL" id="JBHTAX010000001">
    <property type="protein sequence ID" value="MFC7190467.1"/>
    <property type="molecule type" value="Genomic_DNA"/>
</dbReference>
<sequence length="761" mass="81656">MASAIDESTLQTIDDGRAVLGDMIAGAQAELRKVFIVFLLGFIGAFYALKYWLLGILKKKLLVNGATLNALTPFDVILLQTKVSLICGGIVGIIAIAYVSRETLRERGLLPQSPIPMWQLVILAISVVLLFIGGVVYSYYLFFPMLFEFLTSNAVQSGLQPHYSIVEWFRFLALLSIAMGLAAELPLVMMLLSYAEIVPYATLVSKWRHAVVVIVVIASIVNGSPDPFSMSLVAVPMLCLYMIGLMTSKFAVTVKYSREQIGLGRIILDHWLSVVASTLLTGGLAYGGVTLGYGTKANVYLRQLPYDVPTLPSVEWLFAIQKPAATIAFGVTVGLLVGSGMLVFHLFRDVDAKAVSRSGPSPASTGDPGSLDLSRLDADSIAVAPDEAFTAMTEDEALGHAGAAMDANDPEKAQAILDRFDAAQEFADEPTEAGGAAVTDSGHGDTPADRPADPDSDPDSASESESDEASSEGDTGDVVTETTTGMINAFTEKERSEDDIGGYFYDVQFIVGSLTSKMFRIVGLFMLVMGVIFTVLYEGGLTVLKEDFLSRLPAGIRPDQVGVVALHPVEALVFDMKLAAVIGLATTLPAILYYAWPALAERGLVGTSGGGRGILFMWSFTSLVALIVGSILGYAVVAPTVISWLAYDAIQANMLIKYQINAAGWLVFFTTVGIGLLATIPTTLLFLHRGGFLPYRLIFKHWREAVIIIIGVIAVAAPGGVFGMIIFSLPVVGAYLLGLILLWLYTLGGRRHGPLTKSRRM</sequence>
<organism evidence="7 8">
    <name type="scientific">Halocatena marina</name>
    <dbReference type="NCBI Taxonomy" id="2934937"/>
    <lineage>
        <taxon>Archaea</taxon>
        <taxon>Methanobacteriati</taxon>
        <taxon>Methanobacteriota</taxon>
        <taxon>Stenosarchaea group</taxon>
        <taxon>Halobacteria</taxon>
        <taxon>Halobacteriales</taxon>
        <taxon>Natronomonadaceae</taxon>
        <taxon>Halocatena</taxon>
    </lineage>
</organism>